<dbReference type="SUPFAM" id="SSF48371">
    <property type="entry name" value="ARM repeat"/>
    <property type="match status" value="1"/>
</dbReference>
<dbReference type="GO" id="GO:0046785">
    <property type="term" value="P:microtubule polymerization"/>
    <property type="evidence" value="ECO:0007669"/>
    <property type="project" value="InterPro"/>
</dbReference>
<dbReference type="STRING" id="6183.A0A3Q0KTI8"/>
<dbReference type="InterPro" id="IPR045110">
    <property type="entry name" value="XMAP215"/>
</dbReference>
<dbReference type="Proteomes" id="UP000008854">
    <property type="component" value="Unassembled WGS sequence"/>
</dbReference>
<dbReference type="InParanoid" id="A0A3Q0KTI8"/>
<dbReference type="InterPro" id="IPR011989">
    <property type="entry name" value="ARM-like"/>
</dbReference>
<keyword evidence="3" id="KW-1185">Reference proteome</keyword>
<protein>
    <submittedName>
        <fullName evidence="4">CLASP_N domain-containing protein</fullName>
    </submittedName>
</protein>
<feature type="domain" description="TOG" evidence="2">
    <location>
        <begin position="1"/>
        <end position="240"/>
    </location>
</feature>
<name>A0A3Q0KTI8_SCHMA</name>
<feature type="domain" description="TOG" evidence="2">
    <location>
        <begin position="759"/>
        <end position="1020"/>
    </location>
</feature>
<evidence type="ECO:0000259" key="2">
    <source>
        <dbReference type="SMART" id="SM01349"/>
    </source>
</evidence>
<feature type="compositionally biased region" description="Low complexity" evidence="1">
    <location>
        <begin position="336"/>
        <end position="345"/>
    </location>
</feature>
<reference evidence="3" key="1">
    <citation type="journal article" date="2012" name="PLoS Negl. Trop. Dis.">
        <title>A systematically improved high quality genome and transcriptome of the human blood fluke Schistosoma mansoni.</title>
        <authorList>
            <person name="Protasio A.V."/>
            <person name="Tsai I.J."/>
            <person name="Babbage A."/>
            <person name="Nichol S."/>
            <person name="Hunt M."/>
            <person name="Aslett M.A."/>
            <person name="De Silva N."/>
            <person name="Velarde G.S."/>
            <person name="Anderson T.J."/>
            <person name="Clark R.C."/>
            <person name="Davidson C."/>
            <person name="Dillon G.P."/>
            <person name="Holroyd N.E."/>
            <person name="LoVerde P.T."/>
            <person name="Lloyd C."/>
            <person name="McQuillan J."/>
            <person name="Oliveira G."/>
            <person name="Otto T.D."/>
            <person name="Parker-Manuel S.J."/>
            <person name="Quail M.A."/>
            <person name="Wilson R.A."/>
            <person name="Zerlotini A."/>
            <person name="Dunne D.W."/>
            <person name="Berriman M."/>
        </authorList>
    </citation>
    <scope>NUCLEOTIDE SEQUENCE [LARGE SCALE GENOMIC DNA]</scope>
    <source>
        <strain evidence="3">Puerto Rican</strain>
    </source>
</reference>
<feature type="region of interest" description="Disordered" evidence="1">
    <location>
        <begin position="336"/>
        <end position="363"/>
    </location>
</feature>
<sequence length="1460" mass="163901">MPPESRKLDENTLAKLESSNWQERKEVLEVISNQLKCSTLSDAICGLVTKALCQVITSDKHSMLVIRAAGVLSELAQSMNNGFTVHSERALTTCLLKFKDTKASLSLALRSATTAIVDTMSFDLALVQLQTALSTPVAKTQAEALRLLAHIFCKSNLRREIQLSQRLKISKPLLSNVAKFSQHKAPECREACFQVFAANRIFLDFTSEQFSAIIDNMLDESRRLRVDAVFLQLNEGILQDNIAHANSDPAKLITKSKSKDSRVQQQLVDDFDFPVTPIRASPGISNKPVKTGKQLLHEVFKNPMQGHMSSSTPFSTNQRSTLHNLKQNIQISASKSSVSKIPSSVQREGSKQPLGRGKVKAGNKNVAKPKIENCQPQDLNLSPDRLRNKLSETYFSNVPLEQLTDTSWKIRLQIAERINATINSNPPEYPDIHYLLQYILHCGTVKDNNFRVRCEVLNILSKLLSQNKSQNWITTTLIASLCDQLFATIADSKSGPLVEQTLRDVINVIGFPKTVECINTGLKKQISPTIHSSLIKWLSSSIRSLDSNFDHLLLIEIVKFGLGSSSPIVRSSAIELAGALHACLHSTVNIRSFFSSEKPAILQRLEAEFANIDEKYSVPLSDTKNNNSTFSGLLQTLTPAAIEAWSIRERRMTALIGSISPSQRLTNAEGVLEFSDSDESPVAERSSVPYKKGFIEAVTRQPLQLENVHCNGASKTTYVTNSDISDTIFFVESNDETGLLQTKEIRLGNLKKHQNINKDKLQYLFDESHIHPSLKKQLFSTSYEGHLEALDRLISSLHRKDTNAIPSPLIVTYAHFDLILIWIEEYCFGYWLKGDFQQSEYHNCKAVLARAFEYLTAVISLFAQNDLRLSEQEVNIILIPLLNCQLQSLTVYKDSVIYRSASDSIHLIRQVYPPSLLMDMLVKYMHQCSTARMRQICLDELLSLIPRSGDPRGFTSELHLKLIAQQLADSDSGVKKSALNCLCVAYKFLGSLFWQHIGNLPENDKKLIEQYLSSSNTDPTLTVSNNFDELSMKTPFEFCITRDTSVITAPYTGEYCRTKRPRSPPPLHLSPAAPSLLLPLITARDNPSLSESDRIAASSQLTAALSCLVDQLGGFVSDDEVQDENRAPSTENCHQVHTDENEDDRSGFNNIVHGALIDLEFAFFKSDCFFYFCHANLDPRTCDLLPPFMPQIITQLTLLCNRLYRSESNAGQAIFMQCLDELICIFTRPFLFREVKADNLKYLLGSLIQLAERLQLNRNSPSMLTNPRIITVMILVRYIYTAVDPSIGLSVLLRLVHICCFGCDISCHQTKPESQDSHPSDPIHPMDEPFSLDMKSISFTKVASLSLAQLSCRSSEIRNYINKIDWGLILPLLEPFLPDSSGVTKSIKIKSYQSIRMEILQETAKVIQCMLIEIYGCIGSKFIEEVEKYRDQCSSLLHIVYTLKSIMHDAPYPHCRIRSD</sequence>
<dbReference type="InterPro" id="IPR016024">
    <property type="entry name" value="ARM-type_fold"/>
</dbReference>
<reference evidence="4" key="2">
    <citation type="submission" date="2018-12" db="UniProtKB">
        <authorList>
            <consortium name="WormBaseParasite"/>
        </authorList>
    </citation>
    <scope>IDENTIFICATION</scope>
    <source>
        <strain evidence="4">Puerto Rican</strain>
    </source>
</reference>
<organism evidence="3 4">
    <name type="scientific">Schistosoma mansoni</name>
    <name type="common">Blood fluke</name>
    <dbReference type="NCBI Taxonomy" id="6183"/>
    <lineage>
        <taxon>Eukaryota</taxon>
        <taxon>Metazoa</taxon>
        <taxon>Spiralia</taxon>
        <taxon>Lophotrochozoa</taxon>
        <taxon>Platyhelminthes</taxon>
        <taxon>Trematoda</taxon>
        <taxon>Digenea</taxon>
        <taxon>Strigeidida</taxon>
        <taxon>Schistosomatoidea</taxon>
        <taxon>Schistosomatidae</taxon>
        <taxon>Schistosoma</taxon>
    </lineage>
</organism>
<proteinExistence type="predicted"/>
<dbReference type="InterPro" id="IPR034085">
    <property type="entry name" value="TOG"/>
</dbReference>
<dbReference type="SMART" id="SM01349">
    <property type="entry name" value="TOG"/>
    <property type="match status" value="3"/>
</dbReference>
<dbReference type="GO" id="GO:0030951">
    <property type="term" value="P:establishment or maintenance of microtubule cytoskeleton polarity"/>
    <property type="evidence" value="ECO:0007669"/>
    <property type="project" value="InterPro"/>
</dbReference>
<evidence type="ECO:0000256" key="1">
    <source>
        <dbReference type="SAM" id="MobiDB-lite"/>
    </source>
</evidence>
<feature type="domain" description="TOG" evidence="2">
    <location>
        <begin position="378"/>
        <end position="618"/>
    </location>
</feature>
<dbReference type="GO" id="GO:0051010">
    <property type="term" value="F:microtubule plus-end binding"/>
    <property type="evidence" value="ECO:0007669"/>
    <property type="project" value="InterPro"/>
</dbReference>
<dbReference type="GO" id="GO:0061863">
    <property type="term" value="F:microtubule plus end polymerase"/>
    <property type="evidence" value="ECO:0007669"/>
    <property type="project" value="InterPro"/>
</dbReference>
<evidence type="ECO:0000313" key="4">
    <source>
        <dbReference type="WBParaSite" id="Smp_176010.1"/>
    </source>
</evidence>
<feature type="region of interest" description="Disordered" evidence="1">
    <location>
        <begin position="1123"/>
        <end position="1142"/>
    </location>
</feature>
<dbReference type="PANTHER" id="PTHR12609">
    <property type="entry name" value="MICROTUBULE ASSOCIATED PROTEIN XMAP215"/>
    <property type="match status" value="1"/>
</dbReference>
<dbReference type="Gene3D" id="1.25.10.10">
    <property type="entry name" value="Leucine-rich Repeat Variant"/>
    <property type="match status" value="3"/>
</dbReference>
<dbReference type="AlphaFoldDB" id="A0A3Q0KTI8"/>
<evidence type="ECO:0000313" key="3">
    <source>
        <dbReference type="Proteomes" id="UP000008854"/>
    </source>
</evidence>
<accession>A0A3Q0KTI8</accession>
<dbReference type="WBParaSite" id="Smp_176010.1">
    <property type="protein sequence ID" value="Smp_176010.1"/>
    <property type="gene ID" value="Smp_176010"/>
</dbReference>
<dbReference type="GO" id="GO:0007051">
    <property type="term" value="P:spindle organization"/>
    <property type="evidence" value="ECO:0007669"/>
    <property type="project" value="InterPro"/>
</dbReference>